<reference evidence="1" key="1">
    <citation type="submission" date="2020-09" db="EMBL/GenBank/DDBJ databases">
        <title>Genome seq and assembly of Devosia sp.</title>
        <authorList>
            <person name="Chhetri G."/>
        </authorList>
    </citation>
    <scope>NUCLEOTIDE SEQUENCE</scope>
    <source>
        <strain evidence="1">PTR5</strain>
    </source>
</reference>
<gene>
    <name evidence="1" type="ORF">IC608_01455</name>
</gene>
<accession>A0A927IRX0</accession>
<dbReference type="RefSeq" id="WP_191772257.1">
    <property type="nucleotide sequence ID" value="NZ_JACYFU010000001.1"/>
</dbReference>
<protein>
    <submittedName>
        <fullName evidence="1">Uncharacterized protein</fullName>
    </submittedName>
</protein>
<proteinExistence type="predicted"/>
<comment type="caution">
    <text evidence="1">The sequence shown here is derived from an EMBL/GenBank/DDBJ whole genome shotgun (WGS) entry which is preliminary data.</text>
</comment>
<sequence>MLDANIGGTDSSIANATVGSGGGSAADADIDLLGGGANADVIVGGGGLAGVTVGVGSGGSGGSGASPAGNGYGAGGGVAAVTNARSATGALPDCDGVSGQQVQALLSSTQIDGPWQRASNVSIERVDVCPALRIQLSATLSSSGLGDQLQSAILSDPLLSASLARSSYSASRVFAVEQDGNTLTVYVY</sequence>
<dbReference type="Proteomes" id="UP000654108">
    <property type="component" value="Unassembled WGS sequence"/>
</dbReference>
<keyword evidence="2" id="KW-1185">Reference proteome</keyword>
<dbReference type="AlphaFoldDB" id="A0A927IRX0"/>
<evidence type="ECO:0000313" key="2">
    <source>
        <dbReference type="Proteomes" id="UP000654108"/>
    </source>
</evidence>
<dbReference type="EMBL" id="JACYFU010000001">
    <property type="protein sequence ID" value="MBD8064143.1"/>
    <property type="molecule type" value="Genomic_DNA"/>
</dbReference>
<evidence type="ECO:0000313" key="1">
    <source>
        <dbReference type="EMBL" id="MBD8064143.1"/>
    </source>
</evidence>
<name>A0A927IRX0_9HYPH</name>
<organism evidence="1 2">
    <name type="scientific">Devosia oryzisoli</name>
    <dbReference type="NCBI Taxonomy" id="2774138"/>
    <lineage>
        <taxon>Bacteria</taxon>
        <taxon>Pseudomonadati</taxon>
        <taxon>Pseudomonadota</taxon>
        <taxon>Alphaproteobacteria</taxon>
        <taxon>Hyphomicrobiales</taxon>
        <taxon>Devosiaceae</taxon>
        <taxon>Devosia</taxon>
    </lineage>
</organism>